<dbReference type="InterPro" id="IPR010997">
    <property type="entry name" value="HRDC-like_sf"/>
</dbReference>
<feature type="domain" description="HRDC" evidence="7">
    <location>
        <begin position="210"/>
        <end position="290"/>
    </location>
</feature>
<dbReference type="EC" id="3.1.13.5" evidence="6"/>
<dbReference type="HAMAP" id="MF_01899">
    <property type="entry name" value="RNase_D"/>
    <property type="match status" value="1"/>
</dbReference>
<organism evidence="8 9">
    <name type="scientific">Alteromonas gilva</name>
    <dbReference type="NCBI Taxonomy" id="2987522"/>
    <lineage>
        <taxon>Bacteria</taxon>
        <taxon>Pseudomonadati</taxon>
        <taxon>Pseudomonadota</taxon>
        <taxon>Gammaproteobacteria</taxon>
        <taxon>Alteromonadales</taxon>
        <taxon>Alteromonadaceae</taxon>
        <taxon>Alteromonas/Salinimonas group</taxon>
        <taxon>Alteromonas</taxon>
    </lineage>
</organism>
<comment type="catalytic activity">
    <reaction evidence="6">
        <text>Exonucleolytic cleavage that removes extra residues from the 3'-terminus of tRNA to produce 5'-mononucleotides.</text>
        <dbReference type="EC" id="3.1.13.5"/>
    </reaction>
</comment>
<accession>A0ABT5L485</accession>
<keyword evidence="4 6" id="KW-0378">Hydrolase</keyword>
<dbReference type="Pfam" id="PF01612">
    <property type="entry name" value="DNA_pol_A_exo1"/>
    <property type="match status" value="1"/>
</dbReference>
<keyword evidence="2 6" id="KW-0819">tRNA processing</keyword>
<keyword evidence="3 6" id="KW-0540">Nuclease</keyword>
<dbReference type="InterPro" id="IPR002562">
    <property type="entry name" value="3'-5'_exonuclease_dom"/>
</dbReference>
<evidence type="ECO:0000259" key="7">
    <source>
        <dbReference type="PROSITE" id="PS50967"/>
    </source>
</evidence>
<evidence type="ECO:0000256" key="5">
    <source>
        <dbReference type="ARBA" id="ARBA00022839"/>
    </source>
</evidence>
<dbReference type="GO" id="GO:0033890">
    <property type="term" value="F:ribonuclease D activity"/>
    <property type="evidence" value="ECO:0007669"/>
    <property type="project" value="UniProtKB-EC"/>
</dbReference>
<dbReference type="Pfam" id="PF21293">
    <property type="entry name" value="RNAseD_HRDC_C"/>
    <property type="match status" value="1"/>
</dbReference>
<dbReference type="SUPFAM" id="SSF53098">
    <property type="entry name" value="Ribonuclease H-like"/>
    <property type="match status" value="1"/>
</dbReference>
<name>A0ABT5L485_9ALTE</name>
<proteinExistence type="inferred from homology"/>
<evidence type="ECO:0000256" key="4">
    <source>
        <dbReference type="ARBA" id="ARBA00022801"/>
    </source>
</evidence>
<evidence type="ECO:0000313" key="9">
    <source>
        <dbReference type="Proteomes" id="UP001218788"/>
    </source>
</evidence>
<keyword evidence="1 6" id="KW-0963">Cytoplasm</keyword>
<dbReference type="Proteomes" id="UP001218788">
    <property type="component" value="Unassembled WGS sequence"/>
</dbReference>
<evidence type="ECO:0000256" key="1">
    <source>
        <dbReference type="ARBA" id="ARBA00022490"/>
    </source>
</evidence>
<comment type="caution">
    <text evidence="8">The sequence shown here is derived from an EMBL/GenBank/DDBJ whole genome shotgun (WGS) entry which is preliminary data.</text>
</comment>
<dbReference type="SMART" id="SM00341">
    <property type="entry name" value="HRDC"/>
    <property type="match status" value="1"/>
</dbReference>
<dbReference type="InterPro" id="IPR051086">
    <property type="entry name" value="RNase_D-like"/>
</dbReference>
<evidence type="ECO:0000256" key="3">
    <source>
        <dbReference type="ARBA" id="ARBA00022722"/>
    </source>
</evidence>
<comment type="cofactor">
    <cofactor evidence="6">
        <name>a divalent metal cation</name>
        <dbReference type="ChEBI" id="CHEBI:60240"/>
    </cofactor>
</comment>
<dbReference type="SMART" id="SM00474">
    <property type="entry name" value="35EXOc"/>
    <property type="match status" value="1"/>
</dbReference>
<dbReference type="Pfam" id="PF00570">
    <property type="entry name" value="HRDC"/>
    <property type="match status" value="1"/>
</dbReference>
<evidence type="ECO:0000256" key="6">
    <source>
        <dbReference type="HAMAP-Rule" id="MF_01899"/>
    </source>
</evidence>
<dbReference type="RefSeq" id="WP_273639512.1">
    <property type="nucleotide sequence ID" value="NZ_JAQQXP010000001.1"/>
</dbReference>
<dbReference type="InterPro" id="IPR006292">
    <property type="entry name" value="RNase_D"/>
</dbReference>
<dbReference type="InterPro" id="IPR036397">
    <property type="entry name" value="RNaseH_sf"/>
</dbReference>
<dbReference type="InterPro" id="IPR044876">
    <property type="entry name" value="HRDC_dom_sf"/>
</dbReference>
<keyword evidence="9" id="KW-1185">Reference proteome</keyword>
<dbReference type="EMBL" id="JAQQXP010000001">
    <property type="protein sequence ID" value="MDC8830588.1"/>
    <property type="molecule type" value="Genomic_DNA"/>
</dbReference>
<protein>
    <recommendedName>
        <fullName evidence="6">Ribonuclease D</fullName>
        <shortName evidence="6">RNase D</shortName>
        <ecNumber evidence="6">3.1.13.5</ecNumber>
    </recommendedName>
</protein>
<reference evidence="8 9" key="1">
    <citation type="submission" date="2022-10" db="EMBL/GenBank/DDBJ databases">
        <title>Alteromonas sp. chi3 Genome sequencing.</title>
        <authorList>
            <person name="Park S."/>
        </authorList>
    </citation>
    <scope>NUCLEOTIDE SEQUENCE [LARGE SCALE GENOMIC DNA]</scope>
    <source>
        <strain evidence="9">chi3</strain>
    </source>
</reference>
<comment type="subcellular location">
    <subcellularLocation>
        <location evidence="6">Cytoplasm</location>
    </subcellularLocation>
</comment>
<keyword evidence="5 6" id="KW-0269">Exonuclease</keyword>
<dbReference type="PANTHER" id="PTHR47649:SF1">
    <property type="entry name" value="RIBONUCLEASE D"/>
    <property type="match status" value="1"/>
</dbReference>
<dbReference type="PANTHER" id="PTHR47649">
    <property type="entry name" value="RIBONUCLEASE D"/>
    <property type="match status" value="1"/>
</dbReference>
<dbReference type="InterPro" id="IPR012337">
    <property type="entry name" value="RNaseH-like_sf"/>
</dbReference>
<dbReference type="InterPro" id="IPR048579">
    <property type="entry name" value="RNAseD_HRDC_C"/>
</dbReference>
<dbReference type="Gene3D" id="3.30.420.10">
    <property type="entry name" value="Ribonuclease H-like superfamily/Ribonuclease H"/>
    <property type="match status" value="1"/>
</dbReference>
<dbReference type="Gene3D" id="1.10.150.80">
    <property type="entry name" value="HRDC domain"/>
    <property type="match status" value="2"/>
</dbReference>
<dbReference type="NCBIfam" id="TIGR01388">
    <property type="entry name" value="rnd"/>
    <property type="match status" value="1"/>
</dbReference>
<comment type="function">
    <text evidence="6">Exonuclease involved in the 3' processing of various precursor tRNAs. Initiates hydrolysis at the 3'-terminus of an RNA molecule and releases 5'-mononucleotides.</text>
</comment>
<gene>
    <name evidence="6 8" type="primary">rnd</name>
    <name evidence="8" type="ORF">OIK42_07425</name>
</gene>
<comment type="similarity">
    <text evidence="6">Belongs to the RNase D family.</text>
</comment>
<sequence>MDYIYIQDQATLDAMCAQAARQKAIAIDTEFVRTRTLAPELGLIQLYDGHQLVLIDPLAIGDMSSLVALLTNPDVLKVLHSCSEDLEAFLATFNTVPSPIFDTQFAASLLGLGATMGYARLIETLLNKELDKGESRTDWLARPLSDKQCRYAADDVLYLLPAFEQLFAMVEAKGKVDWVISESACLAVKKQVRLPPQYAYLQVKNAWRLSSQQLTVLKHLAAWRLSRAQERNMALNFVFKEAHMYEIALRLPQSKAALSAIHCLTPQERRLNPDMVLNAVRDGLQEYDNAAPDERLERIKRLIDFPAYKQILARFKQAVTALAAEHDVTEEVLASKKQLNQLLKYYWFDIEECQLMGLKPDVLSGWRAPIFTPLVNSILDQDNTC</sequence>
<dbReference type="SUPFAM" id="SSF47819">
    <property type="entry name" value="HRDC-like"/>
    <property type="match status" value="2"/>
</dbReference>
<dbReference type="InterPro" id="IPR002121">
    <property type="entry name" value="HRDC_dom"/>
</dbReference>
<evidence type="ECO:0000256" key="2">
    <source>
        <dbReference type="ARBA" id="ARBA00022694"/>
    </source>
</evidence>
<dbReference type="CDD" id="cd06142">
    <property type="entry name" value="RNaseD_exo"/>
    <property type="match status" value="1"/>
</dbReference>
<dbReference type="PROSITE" id="PS50967">
    <property type="entry name" value="HRDC"/>
    <property type="match status" value="1"/>
</dbReference>
<evidence type="ECO:0000313" key="8">
    <source>
        <dbReference type="EMBL" id="MDC8830588.1"/>
    </source>
</evidence>